<accession>A0A3B1DIB1</accession>
<keyword evidence="3" id="KW-0540">Nuclease</keyword>
<gene>
    <name evidence="8" type="ORF">MNBD_PLANCTO03-1432</name>
</gene>
<evidence type="ECO:0000256" key="7">
    <source>
        <dbReference type="ARBA" id="ARBA00022833"/>
    </source>
</evidence>
<keyword evidence="6" id="KW-0378">Hydrolase</keyword>
<evidence type="ECO:0000256" key="3">
    <source>
        <dbReference type="ARBA" id="ARBA00022722"/>
    </source>
</evidence>
<dbReference type="GO" id="GO:0006364">
    <property type="term" value="P:rRNA processing"/>
    <property type="evidence" value="ECO:0007669"/>
    <property type="project" value="InterPro"/>
</dbReference>
<dbReference type="Pfam" id="PF02130">
    <property type="entry name" value="YbeY"/>
    <property type="match status" value="1"/>
</dbReference>
<dbReference type="SUPFAM" id="SSF55486">
    <property type="entry name" value="Metalloproteases ('zincins'), catalytic domain"/>
    <property type="match status" value="1"/>
</dbReference>
<evidence type="ECO:0000256" key="5">
    <source>
        <dbReference type="ARBA" id="ARBA00022759"/>
    </source>
</evidence>
<evidence type="ECO:0000313" key="8">
    <source>
        <dbReference type="EMBL" id="VAX42159.1"/>
    </source>
</evidence>
<proteinExistence type="inferred from homology"/>
<evidence type="ECO:0000256" key="2">
    <source>
        <dbReference type="ARBA" id="ARBA00010875"/>
    </source>
</evidence>
<keyword evidence="4" id="KW-0479">Metal-binding</keyword>
<evidence type="ECO:0000256" key="1">
    <source>
        <dbReference type="ARBA" id="ARBA00001947"/>
    </source>
</evidence>
<dbReference type="EMBL" id="UOGK01000651">
    <property type="protein sequence ID" value="VAX42159.1"/>
    <property type="molecule type" value="Genomic_DNA"/>
</dbReference>
<organism evidence="8">
    <name type="scientific">hydrothermal vent metagenome</name>
    <dbReference type="NCBI Taxonomy" id="652676"/>
    <lineage>
        <taxon>unclassified sequences</taxon>
        <taxon>metagenomes</taxon>
        <taxon>ecological metagenomes</taxon>
    </lineage>
</organism>
<name>A0A3B1DIB1_9ZZZZ</name>
<evidence type="ECO:0000256" key="6">
    <source>
        <dbReference type="ARBA" id="ARBA00022801"/>
    </source>
</evidence>
<dbReference type="PANTHER" id="PTHR46986:SF1">
    <property type="entry name" value="ENDORIBONUCLEASE YBEY, CHLOROPLASTIC"/>
    <property type="match status" value="1"/>
</dbReference>
<comment type="cofactor">
    <cofactor evidence="1">
        <name>Zn(2+)</name>
        <dbReference type="ChEBI" id="CHEBI:29105"/>
    </cofactor>
</comment>
<comment type="similarity">
    <text evidence="2">Belongs to the endoribonuclease YbeY family.</text>
</comment>
<dbReference type="GO" id="GO:0004519">
    <property type="term" value="F:endonuclease activity"/>
    <property type="evidence" value="ECO:0007669"/>
    <property type="project" value="UniProtKB-KW"/>
</dbReference>
<dbReference type="PANTHER" id="PTHR46986">
    <property type="entry name" value="ENDORIBONUCLEASE YBEY, CHLOROPLASTIC"/>
    <property type="match status" value="1"/>
</dbReference>
<protein>
    <recommendedName>
        <fullName evidence="9">Metal-dependent hydrolase YbeY, involved in rRNA and/or ribosome maturation and assembly</fullName>
    </recommendedName>
</protein>
<dbReference type="Gene3D" id="3.40.390.30">
    <property type="entry name" value="Metalloproteases ('zincins'), catalytic domain"/>
    <property type="match status" value="1"/>
</dbReference>
<dbReference type="InterPro" id="IPR002036">
    <property type="entry name" value="YbeY"/>
</dbReference>
<feature type="non-terminal residue" evidence="8">
    <location>
        <position position="1"/>
    </location>
</feature>
<keyword evidence="5" id="KW-0255">Endonuclease</keyword>
<dbReference type="AlphaFoldDB" id="A0A3B1DIB1"/>
<sequence length="94" mass="10399">EQSLCESPGREGQPLDVDLLLCVDEARRQAEARGFTIERELLLYLVHGVLHCLGYDDHTEADAARMHAEEDRLLEAAGVGATYALPEAVVRDTH</sequence>
<reference evidence="8" key="1">
    <citation type="submission" date="2018-06" db="EMBL/GenBank/DDBJ databases">
        <authorList>
            <person name="Zhirakovskaya E."/>
        </authorList>
    </citation>
    <scope>NUCLEOTIDE SEQUENCE</scope>
</reference>
<evidence type="ECO:0008006" key="9">
    <source>
        <dbReference type="Google" id="ProtNLM"/>
    </source>
</evidence>
<keyword evidence="7" id="KW-0862">Zinc</keyword>
<dbReference type="GO" id="GO:0004222">
    <property type="term" value="F:metalloendopeptidase activity"/>
    <property type="evidence" value="ECO:0007669"/>
    <property type="project" value="InterPro"/>
</dbReference>
<dbReference type="NCBIfam" id="TIGR00043">
    <property type="entry name" value="rRNA maturation RNase YbeY"/>
    <property type="match status" value="1"/>
</dbReference>
<dbReference type="GO" id="GO:0046872">
    <property type="term" value="F:metal ion binding"/>
    <property type="evidence" value="ECO:0007669"/>
    <property type="project" value="UniProtKB-KW"/>
</dbReference>
<evidence type="ECO:0000256" key="4">
    <source>
        <dbReference type="ARBA" id="ARBA00022723"/>
    </source>
</evidence>
<dbReference type="InterPro" id="IPR023091">
    <property type="entry name" value="MetalPrtase_cat_dom_sf_prd"/>
</dbReference>